<dbReference type="NCBIfam" id="TIGR00005">
    <property type="entry name" value="rluA_subfam"/>
    <property type="match status" value="1"/>
</dbReference>
<comment type="function">
    <text evidence="6">Responsible for synthesis of pseudouridine from uracil.</text>
</comment>
<dbReference type="PANTHER" id="PTHR21600:SF44">
    <property type="entry name" value="RIBOSOMAL LARGE SUBUNIT PSEUDOURIDINE SYNTHASE D"/>
    <property type="match status" value="1"/>
</dbReference>
<name>A0A6M1T1S9_9BACT</name>
<dbReference type="InterPro" id="IPR020103">
    <property type="entry name" value="PsdUridine_synth_cat_dom_sf"/>
</dbReference>
<dbReference type="GO" id="GO:0000455">
    <property type="term" value="P:enzyme-directed rRNA pseudouridine synthesis"/>
    <property type="evidence" value="ECO:0007669"/>
    <property type="project" value="TreeGrafter"/>
</dbReference>
<accession>A0A6M1T1S9</accession>
<dbReference type="InterPro" id="IPR036986">
    <property type="entry name" value="S4_RNA-bd_sf"/>
</dbReference>
<keyword evidence="2 5" id="KW-0694">RNA-binding</keyword>
<organism evidence="9 10">
    <name type="scientific">Halalkalibaculum roseum</name>
    <dbReference type="NCBI Taxonomy" id="2709311"/>
    <lineage>
        <taxon>Bacteria</taxon>
        <taxon>Pseudomonadati</taxon>
        <taxon>Balneolota</taxon>
        <taxon>Balneolia</taxon>
        <taxon>Balneolales</taxon>
        <taxon>Balneolaceae</taxon>
        <taxon>Halalkalibaculum</taxon>
    </lineage>
</organism>
<dbReference type="FunFam" id="3.30.2350.10:FF:000006">
    <property type="entry name" value="Pseudouridine synthase"/>
    <property type="match status" value="1"/>
</dbReference>
<dbReference type="InterPro" id="IPR002942">
    <property type="entry name" value="S4_RNA-bd"/>
</dbReference>
<dbReference type="SUPFAM" id="SSF55120">
    <property type="entry name" value="Pseudouridine synthase"/>
    <property type="match status" value="1"/>
</dbReference>
<evidence type="ECO:0000256" key="7">
    <source>
        <dbReference type="SAM" id="MobiDB-lite"/>
    </source>
</evidence>
<comment type="catalytic activity">
    <reaction evidence="6">
        <text>a uridine in RNA = a pseudouridine in RNA</text>
        <dbReference type="Rhea" id="RHEA:48348"/>
        <dbReference type="Rhea" id="RHEA-COMP:12068"/>
        <dbReference type="Rhea" id="RHEA-COMP:12069"/>
        <dbReference type="ChEBI" id="CHEBI:65314"/>
        <dbReference type="ChEBI" id="CHEBI:65315"/>
    </reaction>
</comment>
<reference evidence="9 10" key="1">
    <citation type="submission" date="2020-02" db="EMBL/GenBank/DDBJ databases">
        <title>Balneolaceae bacterium YR4-1, complete genome.</title>
        <authorList>
            <person name="Li Y."/>
            <person name="Wu S."/>
        </authorList>
    </citation>
    <scope>NUCLEOTIDE SEQUENCE [LARGE SCALE GENOMIC DNA]</scope>
    <source>
        <strain evidence="9 10">YR4-1</strain>
    </source>
</reference>
<dbReference type="GO" id="GO:0003723">
    <property type="term" value="F:RNA binding"/>
    <property type="evidence" value="ECO:0007669"/>
    <property type="project" value="UniProtKB-KW"/>
</dbReference>
<keyword evidence="3 6" id="KW-0413">Isomerase</keyword>
<evidence type="ECO:0000256" key="1">
    <source>
        <dbReference type="ARBA" id="ARBA00010876"/>
    </source>
</evidence>
<dbReference type="Pfam" id="PF01479">
    <property type="entry name" value="S4"/>
    <property type="match status" value="1"/>
</dbReference>
<dbReference type="AlphaFoldDB" id="A0A6M1T1S9"/>
<evidence type="ECO:0000259" key="8">
    <source>
        <dbReference type="SMART" id="SM00363"/>
    </source>
</evidence>
<keyword evidence="10" id="KW-1185">Reference proteome</keyword>
<evidence type="ECO:0000256" key="4">
    <source>
        <dbReference type="PIRSR" id="PIRSR606225-1"/>
    </source>
</evidence>
<protein>
    <recommendedName>
        <fullName evidence="6">Pseudouridine synthase</fullName>
        <ecNumber evidence="6">5.4.99.-</ecNumber>
    </recommendedName>
</protein>
<sequence>MPNQQDSPKVTEYHFKVPPGHHSGTRLDKYITSFVENASRTKVQKAIEEGHVLVNGKQEKSSYNMQPGDEIDITIPKPPPPEAKPEKMDLDILYEDDDIIIVNKKAGRVVHPAYGNWTGTLVNGLLWHADQLSLEEEESIRPGIVHRLDKDTSGILVIAKNDEAHRILSDYFRTKDIERTYWAIIWGVPDKEKGTITGNIGRNPSDRKKMAVVPEGKGKHAVTHYKVIEYFDHLSLVEVKLETGRTHQIRVHFTDRHHWVFGDPQYGGDSVRYGPNTGSRKQMFNNLFASLKRQCLHAKTLGFEHPTTGEHVQFDSPLPDDFQHVLDMLRQNCQPEPIY</sequence>
<dbReference type="EC" id="5.4.99.-" evidence="6"/>
<dbReference type="InterPro" id="IPR050188">
    <property type="entry name" value="RluA_PseudoU_synthase"/>
</dbReference>
<feature type="domain" description="RNA-binding S4" evidence="8">
    <location>
        <begin position="25"/>
        <end position="85"/>
    </location>
</feature>
<gene>
    <name evidence="9" type="ORF">G3570_12670</name>
</gene>
<dbReference type="CDD" id="cd00165">
    <property type="entry name" value="S4"/>
    <property type="match status" value="1"/>
</dbReference>
<dbReference type="PROSITE" id="PS50889">
    <property type="entry name" value="S4"/>
    <property type="match status" value="1"/>
</dbReference>
<dbReference type="SUPFAM" id="SSF55174">
    <property type="entry name" value="Alpha-L RNA-binding motif"/>
    <property type="match status" value="1"/>
</dbReference>
<dbReference type="Gene3D" id="3.10.290.10">
    <property type="entry name" value="RNA-binding S4 domain"/>
    <property type="match status" value="1"/>
</dbReference>
<dbReference type="PROSITE" id="PS01129">
    <property type="entry name" value="PSI_RLU"/>
    <property type="match status" value="1"/>
</dbReference>
<comment type="similarity">
    <text evidence="1 6">Belongs to the pseudouridine synthase RluA family.</text>
</comment>
<proteinExistence type="inferred from homology"/>
<dbReference type="PANTHER" id="PTHR21600">
    <property type="entry name" value="MITOCHONDRIAL RNA PSEUDOURIDINE SYNTHASE"/>
    <property type="match status" value="1"/>
</dbReference>
<evidence type="ECO:0000256" key="3">
    <source>
        <dbReference type="ARBA" id="ARBA00023235"/>
    </source>
</evidence>
<dbReference type="Pfam" id="PF00849">
    <property type="entry name" value="PseudoU_synth_2"/>
    <property type="match status" value="1"/>
</dbReference>
<evidence type="ECO:0000256" key="5">
    <source>
        <dbReference type="PROSITE-ProRule" id="PRU00182"/>
    </source>
</evidence>
<dbReference type="Gene3D" id="3.30.2350.10">
    <property type="entry name" value="Pseudouridine synthase"/>
    <property type="match status" value="1"/>
</dbReference>
<dbReference type="EMBL" id="JAALLT010000004">
    <property type="protein sequence ID" value="NGP77494.1"/>
    <property type="molecule type" value="Genomic_DNA"/>
</dbReference>
<feature type="active site" evidence="4">
    <location>
        <position position="149"/>
    </location>
</feature>
<feature type="region of interest" description="Disordered" evidence="7">
    <location>
        <begin position="1"/>
        <end position="24"/>
    </location>
</feature>
<comment type="caution">
    <text evidence="9">The sequence shown here is derived from an EMBL/GenBank/DDBJ whole genome shotgun (WGS) entry which is preliminary data.</text>
</comment>
<dbReference type="Proteomes" id="UP000473278">
    <property type="component" value="Unassembled WGS sequence"/>
</dbReference>
<evidence type="ECO:0000313" key="10">
    <source>
        <dbReference type="Proteomes" id="UP000473278"/>
    </source>
</evidence>
<dbReference type="InterPro" id="IPR006225">
    <property type="entry name" value="PsdUridine_synth_RluC/D"/>
</dbReference>
<dbReference type="SMART" id="SM00363">
    <property type="entry name" value="S4"/>
    <property type="match status" value="1"/>
</dbReference>
<dbReference type="GO" id="GO:0120159">
    <property type="term" value="F:rRNA pseudouridine synthase activity"/>
    <property type="evidence" value="ECO:0007669"/>
    <property type="project" value="UniProtKB-ARBA"/>
</dbReference>
<dbReference type="CDD" id="cd02869">
    <property type="entry name" value="PseudoU_synth_RluA_like"/>
    <property type="match status" value="1"/>
</dbReference>
<dbReference type="InterPro" id="IPR006224">
    <property type="entry name" value="PsdUridine_synth_RluA-like_CS"/>
</dbReference>
<evidence type="ECO:0000313" key="9">
    <source>
        <dbReference type="EMBL" id="NGP77494.1"/>
    </source>
</evidence>
<dbReference type="InterPro" id="IPR006145">
    <property type="entry name" value="PsdUridine_synth_RsuA/RluA"/>
</dbReference>
<evidence type="ECO:0000256" key="6">
    <source>
        <dbReference type="RuleBase" id="RU362028"/>
    </source>
</evidence>
<dbReference type="RefSeq" id="WP_165142948.1">
    <property type="nucleotide sequence ID" value="NZ_JAALLT010000004.1"/>
</dbReference>
<evidence type="ECO:0000256" key="2">
    <source>
        <dbReference type="ARBA" id="ARBA00022884"/>
    </source>
</evidence>